<dbReference type="PANTHER" id="PTHR10579">
    <property type="entry name" value="CALCIUM-ACTIVATED CHLORIDE CHANNEL REGULATOR"/>
    <property type="match status" value="1"/>
</dbReference>
<dbReference type="InParanoid" id="Q7ULL3"/>
<feature type="region of interest" description="Disordered" evidence="1">
    <location>
        <begin position="452"/>
        <end position="484"/>
    </location>
</feature>
<dbReference type="InterPro" id="IPR036465">
    <property type="entry name" value="vWFA_dom_sf"/>
</dbReference>
<gene>
    <name evidence="3" type="ordered locus">RB9427</name>
</gene>
<reference evidence="3 4" key="1">
    <citation type="journal article" date="2003" name="Proc. Natl. Acad. Sci. U.S.A.">
        <title>Complete genome sequence of the marine planctomycete Pirellula sp. strain 1.</title>
        <authorList>
            <person name="Gloeckner F.O."/>
            <person name="Kube M."/>
            <person name="Bauer M."/>
            <person name="Teeling H."/>
            <person name="Lombardot T."/>
            <person name="Ludwig W."/>
            <person name="Gade D."/>
            <person name="Beck A."/>
            <person name="Borzym K."/>
            <person name="Heitmann K."/>
            <person name="Rabus R."/>
            <person name="Schlesner H."/>
            <person name="Amann R."/>
            <person name="Reinhardt R."/>
        </authorList>
    </citation>
    <scope>NUCLEOTIDE SEQUENCE [LARGE SCALE GENOMIC DNA]</scope>
    <source>
        <strain evidence="4">DSM 10527 / NCIMB 13988 / SH1</strain>
    </source>
</reference>
<dbReference type="SUPFAM" id="SSF53300">
    <property type="entry name" value="vWA-like"/>
    <property type="match status" value="1"/>
</dbReference>
<dbReference type="EMBL" id="BX294149">
    <property type="protein sequence ID" value="CAD76256.1"/>
    <property type="molecule type" value="Genomic_DNA"/>
</dbReference>
<protein>
    <recommendedName>
        <fullName evidence="2">VWFA domain-containing protein</fullName>
    </recommendedName>
</protein>
<dbReference type="Gene3D" id="3.40.50.410">
    <property type="entry name" value="von Willebrand factor, type A domain"/>
    <property type="match status" value="1"/>
</dbReference>
<dbReference type="Proteomes" id="UP000001025">
    <property type="component" value="Chromosome"/>
</dbReference>
<sequence length="484" mass="52772">MTSEPCPARSLVHSCPRSFPMRFSLLMLLVAAMTATPLHQASAEQVKLDVRLVHPVMKAGEKQTNHLRIALTGFELKSAEERPPVNVCLVLDHSGSMSGQKLARAKEAAEAAIDRLSDDDIVSVVLYDSNVTVLVPATKATDRSSIKQKIRGIQAGSSTALFAGVSKGAAEVRKFLADEQVNRVILLSDGLANVGPKSPQELEGLGRSLMKEAISVSTLGLGSGYNEDLMVALASVGGGNHAFIEDADSLVSVFNQEFDGLLSVVANEFEIVVKLDESVRPVRMIGSEGDIEGQTIRIPLAQLYANQERYFIVETEVSPGTEDSTRDLAEVTVQYRNLQTETKEKLTSSIQVRFSDEEKIVEEAKDMEVYAYCSLQITTELNREATALRDAGQVKEAQSLLNQNATSLNKLYVECEAKGVTSVLPELKLAEESNEMQAEAIVDRSKWNSTRKSMRQLQNAVQSQQPYSVDVPSLSPSQSSAPRR</sequence>
<dbReference type="HOGENOM" id="CLU_031866_1_0_0"/>
<evidence type="ECO:0000259" key="2">
    <source>
        <dbReference type="PROSITE" id="PS50234"/>
    </source>
</evidence>
<dbReference type="EnsemblBacteria" id="CAD76256">
    <property type="protein sequence ID" value="CAD76256"/>
    <property type="gene ID" value="RB9427"/>
</dbReference>
<dbReference type="STRING" id="243090.RB9427"/>
<keyword evidence="4" id="KW-1185">Reference proteome</keyword>
<dbReference type="eggNOG" id="COG2304">
    <property type="taxonomic scope" value="Bacteria"/>
</dbReference>
<dbReference type="PATRIC" id="fig|243090.15.peg.4516"/>
<feature type="compositionally biased region" description="Polar residues" evidence="1">
    <location>
        <begin position="452"/>
        <end position="467"/>
    </location>
</feature>
<dbReference type="KEGG" id="rba:RB9427"/>
<dbReference type="PANTHER" id="PTHR10579:SF43">
    <property type="entry name" value="ZINC FINGER (C3HC4-TYPE RING FINGER) FAMILY PROTEIN"/>
    <property type="match status" value="1"/>
</dbReference>
<dbReference type="OrthoDB" id="9805121at2"/>
<evidence type="ECO:0000313" key="3">
    <source>
        <dbReference type="EMBL" id="CAD76256.1"/>
    </source>
</evidence>
<dbReference type="AlphaFoldDB" id="Q7ULL3"/>
<dbReference type="InterPro" id="IPR051266">
    <property type="entry name" value="CLCR"/>
</dbReference>
<feature type="compositionally biased region" description="Polar residues" evidence="1">
    <location>
        <begin position="474"/>
        <end position="484"/>
    </location>
</feature>
<accession>Q7ULL3</accession>
<dbReference type="Pfam" id="PF00092">
    <property type="entry name" value="VWA"/>
    <property type="match status" value="1"/>
</dbReference>
<evidence type="ECO:0000256" key="1">
    <source>
        <dbReference type="SAM" id="MobiDB-lite"/>
    </source>
</evidence>
<organism evidence="3 4">
    <name type="scientific">Rhodopirellula baltica (strain DSM 10527 / NCIMB 13988 / SH1)</name>
    <dbReference type="NCBI Taxonomy" id="243090"/>
    <lineage>
        <taxon>Bacteria</taxon>
        <taxon>Pseudomonadati</taxon>
        <taxon>Planctomycetota</taxon>
        <taxon>Planctomycetia</taxon>
        <taxon>Pirellulales</taxon>
        <taxon>Pirellulaceae</taxon>
        <taxon>Rhodopirellula</taxon>
    </lineage>
</organism>
<dbReference type="PROSITE" id="PS50234">
    <property type="entry name" value="VWFA"/>
    <property type="match status" value="1"/>
</dbReference>
<proteinExistence type="predicted"/>
<dbReference type="SMART" id="SM00327">
    <property type="entry name" value="VWA"/>
    <property type="match status" value="1"/>
</dbReference>
<dbReference type="InterPro" id="IPR002035">
    <property type="entry name" value="VWF_A"/>
</dbReference>
<name>Q7ULL3_RHOBA</name>
<evidence type="ECO:0000313" key="4">
    <source>
        <dbReference type="Proteomes" id="UP000001025"/>
    </source>
</evidence>
<feature type="domain" description="VWFA" evidence="2">
    <location>
        <begin position="86"/>
        <end position="265"/>
    </location>
</feature>